<protein>
    <recommendedName>
        <fullName evidence="4">Copper resistance protein D</fullName>
    </recommendedName>
</protein>
<dbReference type="GeneID" id="37637908"/>
<feature type="transmembrane region" description="Helical" evidence="1">
    <location>
        <begin position="12"/>
        <end position="33"/>
    </location>
</feature>
<dbReference type="Proteomes" id="UP000258707">
    <property type="component" value="Chromosome"/>
</dbReference>
<dbReference type="EMBL" id="CP024047">
    <property type="protein sequence ID" value="AXR77437.1"/>
    <property type="molecule type" value="Genomic_DNA"/>
</dbReference>
<gene>
    <name evidence="2" type="ORF">AArc1_1096</name>
</gene>
<evidence type="ECO:0000313" key="2">
    <source>
        <dbReference type="EMBL" id="AXR77437.1"/>
    </source>
</evidence>
<dbReference type="RefSeq" id="WP_117363615.1">
    <property type="nucleotide sequence ID" value="NZ_CP024047.1"/>
</dbReference>
<dbReference type="AlphaFoldDB" id="A0A346PD42"/>
<name>A0A346PD42_9EURY</name>
<feature type="transmembrane region" description="Helical" evidence="1">
    <location>
        <begin position="119"/>
        <end position="138"/>
    </location>
</feature>
<organism evidence="2 3">
    <name type="scientific">Natrarchaeobaculum sulfurireducens</name>
    <dbReference type="NCBI Taxonomy" id="2044521"/>
    <lineage>
        <taxon>Archaea</taxon>
        <taxon>Methanobacteriati</taxon>
        <taxon>Methanobacteriota</taxon>
        <taxon>Stenosarchaea group</taxon>
        <taxon>Halobacteria</taxon>
        <taxon>Halobacteriales</taxon>
        <taxon>Natrialbaceae</taxon>
        <taxon>Natrarchaeobaculum</taxon>
    </lineage>
</organism>
<feature type="transmembrane region" description="Helical" evidence="1">
    <location>
        <begin position="48"/>
        <end position="68"/>
    </location>
</feature>
<keyword evidence="1" id="KW-1133">Transmembrane helix</keyword>
<accession>A0A346PD42</accession>
<evidence type="ECO:0008006" key="4">
    <source>
        <dbReference type="Google" id="ProtNLM"/>
    </source>
</evidence>
<proteinExistence type="predicted"/>
<feature type="transmembrane region" description="Helical" evidence="1">
    <location>
        <begin position="80"/>
        <end position="99"/>
    </location>
</feature>
<keyword evidence="1" id="KW-0472">Membrane</keyword>
<keyword evidence="1" id="KW-0812">Transmembrane</keyword>
<evidence type="ECO:0000313" key="3">
    <source>
        <dbReference type="Proteomes" id="UP000258707"/>
    </source>
</evidence>
<reference evidence="3" key="1">
    <citation type="submission" date="2017-10" db="EMBL/GenBank/DDBJ databases">
        <title>Phenotypic and genomic properties of facultatively anaerobic sulfur-reducing natronoarchaea from hypersaline soda lakes.</title>
        <authorList>
            <person name="Sorokin D.Y."/>
            <person name="Kublanov I.V."/>
            <person name="Roman P."/>
            <person name="Sinninghe Damste J.S."/>
            <person name="Golyshin P.N."/>
            <person name="Rojo D."/>
            <person name="Ciordia S."/>
            <person name="Mena Md.C."/>
            <person name="Ferrer M."/>
            <person name="Messina E."/>
            <person name="Smedile F."/>
            <person name="La Spada G."/>
            <person name="La Cono V."/>
            <person name="Yakimov M.M."/>
        </authorList>
    </citation>
    <scope>NUCLEOTIDE SEQUENCE [LARGE SCALE GENOMIC DNA]</scope>
    <source>
        <strain evidence="3">AArc1</strain>
    </source>
</reference>
<dbReference type="KEGG" id="nan:AArc1_1096"/>
<evidence type="ECO:0000256" key="1">
    <source>
        <dbReference type="SAM" id="Phobius"/>
    </source>
</evidence>
<sequence>MVVSQYLAVRILHVLTAGVLLGTVTTVCLALWLEESVSVRLLAWLEGAFWGGTSLLVFTGLGNLVAFGTPPIDSEPGTILAIKLGCVFVVAAGSVVRTFAVLHLQRADISRTTNSGVRLLYGLTGLGIGVVIVLAGVLTHG</sequence>